<sequence>MPEPRLATEIWVSAYLKRLGLANIPAYVTAHGDNTAGAVLVKCALLNGSAQLWAREWDFDTDTRDWRITLQAEERAVDEAIQRQRGFDPDLWVVEVESREGRVLLGEDGL</sequence>
<gene>
    <name evidence="1" type="ORF">H4P12_14155</name>
</gene>
<dbReference type="Gene3D" id="3.40.1530.20">
    <property type="entry name" value="Protein of unknown function (DUF1491)"/>
    <property type="match status" value="1"/>
</dbReference>
<proteinExistence type="predicted"/>
<keyword evidence="2" id="KW-1185">Reference proteome</keyword>
<dbReference type="Proteomes" id="UP000608594">
    <property type="component" value="Unassembled WGS sequence"/>
</dbReference>
<accession>A0A926GPY1</accession>
<evidence type="ECO:0000313" key="1">
    <source>
        <dbReference type="EMBL" id="MBC9247820.1"/>
    </source>
</evidence>
<evidence type="ECO:0000313" key="2">
    <source>
        <dbReference type="Proteomes" id="UP000608594"/>
    </source>
</evidence>
<reference evidence="1" key="1">
    <citation type="submission" date="2020-08" db="EMBL/GenBank/DDBJ databases">
        <title>Paracoccus amoyensis sp. nov., isolated from the surface seawater at coast of Xiamen, Fujian.</title>
        <authorList>
            <person name="Lyu L."/>
        </authorList>
    </citation>
    <scope>NUCLEOTIDE SEQUENCE</scope>
    <source>
        <strain evidence="1">11-3</strain>
    </source>
</reference>
<comment type="caution">
    <text evidence="1">The sequence shown here is derived from an EMBL/GenBank/DDBJ whole genome shotgun (WGS) entry which is preliminary data.</text>
</comment>
<organism evidence="1 2">
    <name type="scientific">Paracoccus amoyensis</name>
    <dbReference type="NCBI Taxonomy" id="2760093"/>
    <lineage>
        <taxon>Bacteria</taxon>
        <taxon>Pseudomonadati</taxon>
        <taxon>Pseudomonadota</taxon>
        <taxon>Alphaproteobacteria</taxon>
        <taxon>Rhodobacterales</taxon>
        <taxon>Paracoccaceae</taxon>
        <taxon>Paracoccus</taxon>
    </lineage>
</organism>
<dbReference type="InterPro" id="IPR009964">
    <property type="entry name" value="DUF1491"/>
</dbReference>
<dbReference type="AlphaFoldDB" id="A0A926GPY1"/>
<dbReference type="EMBL" id="JACOQL010000004">
    <property type="protein sequence ID" value="MBC9247820.1"/>
    <property type="molecule type" value="Genomic_DNA"/>
</dbReference>
<dbReference type="Pfam" id="PF07372">
    <property type="entry name" value="DUF1491"/>
    <property type="match status" value="1"/>
</dbReference>
<dbReference type="RefSeq" id="WP_187794314.1">
    <property type="nucleotide sequence ID" value="NZ_JACOQL010000004.1"/>
</dbReference>
<protein>
    <submittedName>
        <fullName evidence="1">DUF1491 family protein</fullName>
    </submittedName>
</protein>
<name>A0A926GPY1_9RHOB</name>